<feature type="transmembrane region" description="Helical" evidence="1">
    <location>
        <begin position="92"/>
        <end position="111"/>
    </location>
</feature>
<organism evidence="2 3">
    <name type="scientific">Dyella marensis</name>
    <dbReference type="NCBI Taxonomy" id="500610"/>
    <lineage>
        <taxon>Bacteria</taxon>
        <taxon>Pseudomonadati</taxon>
        <taxon>Pseudomonadota</taxon>
        <taxon>Gammaproteobacteria</taxon>
        <taxon>Lysobacterales</taxon>
        <taxon>Rhodanobacteraceae</taxon>
        <taxon>Dyella</taxon>
    </lineage>
</organism>
<proteinExistence type="predicted"/>
<evidence type="ECO:0000313" key="2">
    <source>
        <dbReference type="EMBL" id="SFE84378.1"/>
    </source>
</evidence>
<dbReference type="AlphaFoldDB" id="A0A1I2DVB8"/>
<evidence type="ECO:0000256" key="1">
    <source>
        <dbReference type="SAM" id="Phobius"/>
    </source>
</evidence>
<feature type="transmembrane region" description="Helical" evidence="1">
    <location>
        <begin position="157"/>
        <end position="180"/>
    </location>
</feature>
<dbReference type="EMBL" id="FONH01000004">
    <property type="protein sequence ID" value="SFE84378.1"/>
    <property type="molecule type" value="Genomic_DNA"/>
</dbReference>
<protein>
    <submittedName>
        <fullName evidence="2">Uncharacterized protein</fullName>
    </submittedName>
</protein>
<name>A0A1I2DVB8_9GAMM</name>
<dbReference type="Proteomes" id="UP000199477">
    <property type="component" value="Unassembled WGS sequence"/>
</dbReference>
<feature type="transmembrane region" description="Helical" evidence="1">
    <location>
        <begin position="192"/>
        <end position="212"/>
    </location>
</feature>
<keyword evidence="3" id="KW-1185">Reference proteome</keyword>
<gene>
    <name evidence="2" type="ORF">SAMN02799615_01827</name>
</gene>
<feature type="transmembrane region" description="Helical" evidence="1">
    <location>
        <begin position="117"/>
        <end position="136"/>
    </location>
</feature>
<evidence type="ECO:0000313" key="3">
    <source>
        <dbReference type="Proteomes" id="UP000199477"/>
    </source>
</evidence>
<dbReference type="RefSeq" id="WP_026633135.1">
    <property type="nucleotide sequence ID" value="NZ_FONH01000004.1"/>
</dbReference>
<dbReference type="STRING" id="500610.SAMN02799615_01827"/>
<feature type="transmembrane region" description="Helical" evidence="1">
    <location>
        <begin position="48"/>
        <end position="65"/>
    </location>
</feature>
<sequence length="419" mass="44761">MPKIATVSSNKPFAERLPAAFVYPLRGGALASCVALTLAHYVGLLPSLIGALGTLAVWAATWRYASDCMMHTANGFADPPDVGLGGNESAGWALTAIHFLVAALCIVSAVFFPGALWPILLVAVLVLPAIDMTLAFEGNLAAALNPAQVFRVIAGFGLAYLIPVAINLLVAVLVVLAAAATGSMPRLVAMPLYAFAYTYLIVLGFHLMGAMIHERHEQFGIELESERLVASSGQDEDSRLLEAVRERAAEQPRAAIDMLVARLQDRSAPPSLHQAYRQLLRQEGLREALLVHGQIWTAALLAGNDGKRALGLVQECIDIDPAFLPDDPATAGPLAELAARMGMSRLAAKLCKGYLAKWPRTPEAPRIGLLAAQQLGLRLDLPAEALVLVRKLVAAFPEHPVQAELLALERQLLETPRAP</sequence>
<keyword evidence="1" id="KW-1133">Transmembrane helix</keyword>
<accession>A0A1I2DVB8</accession>
<keyword evidence="1" id="KW-0472">Membrane</keyword>
<reference evidence="3" key="1">
    <citation type="submission" date="2016-10" db="EMBL/GenBank/DDBJ databases">
        <authorList>
            <person name="Varghese N."/>
            <person name="Submissions S."/>
        </authorList>
    </citation>
    <scope>NUCLEOTIDE SEQUENCE [LARGE SCALE GENOMIC DNA]</scope>
    <source>
        <strain evidence="3">UNC178MFTsu3.1</strain>
    </source>
</reference>
<keyword evidence="1" id="KW-0812">Transmembrane</keyword>